<keyword evidence="5" id="KW-0460">Magnesium</keyword>
<evidence type="ECO:0000256" key="5">
    <source>
        <dbReference type="ARBA" id="ARBA00022842"/>
    </source>
</evidence>
<comment type="similarity">
    <text evidence="2 6">Belongs to the FPP/GGPP synthase family.</text>
</comment>
<dbReference type="GO" id="GO:0008299">
    <property type="term" value="P:isoprenoid biosynthetic process"/>
    <property type="evidence" value="ECO:0007669"/>
    <property type="project" value="InterPro"/>
</dbReference>
<dbReference type="PANTHER" id="PTHR12001:SF85">
    <property type="entry name" value="SHORT CHAIN ISOPRENYL DIPHOSPHATE SYNTHASE"/>
    <property type="match status" value="1"/>
</dbReference>
<evidence type="ECO:0000313" key="7">
    <source>
        <dbReference type="EMBL" id="REE99566.1"/>
    </source>
</evidence>
<dbReference type="GO" id="GO:0004659">
    <property type="term" value="F:prenyltransferase activity"/>
    <property type="evidence" value="ECO:0007669"/>
    <property type="project" value="InterPro"/>
</dbReference>
<name>A0A3D9SUD6_9ACTN</name>
<dbReference type="CDD" id="cd00685">
    <property type="entry name" value="Trans_IPPS_HT"/>
    <property type="match status" value="1"/>
</dbReference>
<keyword evidence="8" id="KW-1185">Reference proteome</keyword>
<dbReference type="Gene3D" id="1.10.600.10">
    <property type="entry name" value="Farnesyl Diphosphate Synthase"/>
    <property type="match status" value="1"/>
</dbReference>
<evidence type="ECO:0000256" key="3">
    <source>
        <dbReference type="ARBA" id="ARBA00022679"/>
    </source>
</evidence>
<sequence length="353" mass="37388">MSAGRIRKEIDHALLTFVDRQRPGMLAIGDDLRPLLSALDALLAGGKRLRPAFCYWGWRAAGGEDIAAARGIAVAAASLELLQASALVHDDVMDASDTRRGRPSAHRRFEAVHREQGWRGASASFGEGAAILLGDLCLAWSAEMFDASGLDPEPLRRGREVFDLMRTEVICGQYLDMLESARGAGSVETALNVVEFKSAKYTIERPLHMGAELAGATPETVAALRAYGLPLGIAFQLRDDVLGVFGDPAETGKPAGDDLREGKRTVLVALALERATPAQAETVERGLGDTALTADGVAELRSIIEETGALDACEAMIDRYTARARDALAAAAVAPDAREALGDLAVAATARSV</sequence>
<dbReference type="SFLD" id="SFLDS00005">
    <property type="entry name" value="Isoprenoid_Synthase_Type_I"/>
    <property type="match status" value="1"/>
</dbReference>
<dbReference type="InterPro" id="IPR000092">
    <property type="entry name" value="Polyprenyl_synt"/>
</dbReference>
<comment type="caution">
    <text evidence="7">The sequence shown here is derived from an EMBL/GenBank/DDBJ whole genome shotgun (WGS) entry which is preliminary data.</text>
</comment>
<protein>
    <submittedName>
        <fullName evidence="7">Geranylgeranyl diphosphate synthase type I</fullName>
    </submittedName>
</protein>
<dbReference type="RefSeq" id="WP_116024857.1">
    <property type="nucleotide sequence ID" value="NZ_QTTT01000001.1"/>
</dbReference>
<dbReference type="GO" id="GO:0046872">
    <property type="term" value="F:metal ion binding"/>
    <property type="evidence" value="ECO:0007669"/>
    <property type="project" value="UniProtKB-KW"/>
</dbReference>
<comment type="cofactor">
    <cofactor evidence="1">
        <name>Mg(2+)</name>
        <dbReference type="ChEBI" id="CHEBI:18420"/>
    </cofactor>
</comment>
<dbReference type="SFLD" id="SFLDG01017">
    <property type="entry name" value="Polyprenyl_Transferase_Like"/>
    <property type="match status" value="1"/>
</dbReference>
<dbReference type="EMBL" id="QTTT01000001">
    <property type="protein sequence ID" value="REE99566.1"/>
    <property type="molecule type" value="Genomic_DNA"/>
</dbReference>
<dbReference type="Pfam" id="PF00348">
    <property type="entry name" value="polyprenyl_synt"/>
    <property type="match status" value="1"/>
</dbReference>
<evidence type="ECO:0000256" key="4">
    <source>
        <dbReference type="ARBA" id="ARBA00022723"/>
    </source>
</evidence>
<dbReference type="PROSITE" id="PS00444">
    <property type="entry name" value="POLYPRENYL_SYNTHASE_2"/>
    <property type="match status" value="1"/>
</dbReference>
<dbReference type="PANTHER" id="PTHR12001">
    <property type="entry name" value="GERANYLGERANYL PYROPHOSPHATE SYNTHASE"/>
    <property type="match status" value="1"/>
</dbReference>
<reference evidence="7 8" key="1">
    <citation type="submission" date="2018-08" db="EMBL/GenBank/DDBJ databases">
        <title>Sequencing the genomes of 1000 actinobacteria strains.</title>
        <authorList>
            <person name="Klenk H.-P."/>
        </authorList>
    </citation>
    <scope>NUCLEOTIDE SEQUENCE [LARGE SCALE GENOMIC DNA]</scope>
    <source>
        <strain evidence="7 8">DSM 43927</strain>
    </source>
</reference>
<dbReference type="PROSITE" id="PS00723">
    <property type="entry name" value="POLYPRENYL_SYNTHASE_1"/>
    <property type="match status" value="1"/>
</dbReference>
<dbReference type="InterPro" id="IPR008949">
    <property type="entry name" value="Isoprenoid_synthase_dom_sf"/>
</dbReference>
<organism evidence="7 8">
    <name type="scientific">Thermomonospora umbrina</name>
    <dbReference type="NCBI Taxonomy" id="111806"/>
    <lineage>
        <taxon>Bacteria</taxon>
        <taxon>Bacillati</taxon>
        <taxon>Actinomycetota</taxon>
        <taxon>Actinomycetes</taxon>
        <taxon>Streptosporangiales</taxon>
        <taxon>Thermomonosporaceae</taxon>
        <taxon>Thermomonospora</taxon>
    </lineage>
</organism>
<dbReference type="AlphaFoldDB" id="A0A3D9SUD6"/>
<gene>
    <name evidence="7" type="ORF">DFJ69_5079</name>
</gene>
<dbReference type="InterPro" id="IPR033749">
    <property type="entry name" value="Polyprenyl_synt_CS"/>
</dbReference>
<accession>A0A3D9SUD6</accession>
<keyword evidence="4" id="KW-0479">Metal-binding</keyword>
<evidence type="ECO:0000256" key="6">
    <source>
        <dbReference type="RuleBase" id="RU004466"/>
    </source>
</evidence>
<evidence type="ECO:0000256" key="2">
    <source>
        <dbReference type="ARBA" id="ARBA00006706"/>
    </source>
</evidence>
<dbReference type="OrthoDB" id="4497239at2"/>
<evidence type="ECO:0000256" key="1">
    <source>
        <dbReference type="ARBA" id="ARBA00001946"/>
    </source>
</evidence>
<evidence type="ECO:0000313" key="8">
    <source>
        <dbReference type="Proteomes" id="UP000256661"/>
    </source>
</evidence>
<dbReference type="Proteomes" id="UP000256661">
    <property type="component" value="Unassembled WGS sequence"/>
</dbReference>
<proteinExistence type="inferred from homology"/>
<dbReference type="SUPFAM" id="SSF48576">
    <property type="entry name" value="Terpenoid synthases"/>
    <property type="match status" value="1"/>
</dbReference>
<keyword evidence="3 6" id="KW-0808">Transferase</keyword>